<dbReference type="Proteomes" id="UP000198875">
    <property type="component" value="Unassembled WGS sequence"/>
</dbReference>
<evidence type="ECO:0008006" key="3">
    <source>
        <dbReference type="Google" id="ProtNLM"/>
    </source>
</evidence>
<dbReference type="OrthoDB" id="3173471at2"/>
<name>A0A0U0WDY7_MYCBE</name>
<dbReference type="InterPro" id="IPR011335">
    <property type="entry name" value="Restrct_endonuc-II-like"/>
</dbReference>
<evidence type="ECO:0000313" key="1">
    <source>
        <dbReference type="EMBL" id="CPR12399.1"/>
    </source>
</evidence>
<reference evidence="1 2" key="1">
    <citation type="submission" date="2015-03" db="EMBL/GenBank/DDBJ databases">
        <authorList>
            <person name="Murphy D."/>
        </authorList>
    </citation>
    <scope>NUCLEOTIDE SEQUENCE [LARGE SCALE GENOMIC DNA]</scope>
    <source>
        <strain evidence="1 2">DSM 44277</strain>
    </source>
</reference>
<dbReference type="RefSeq" id="WP_085181238.1">
    <property type="nucleotide sequence ID" value="NZ_CSTD01000004.1"/>
</dbReference>
<dbReference type="Gene3D" id="3.40.960.10">
    <property type="entry name" value="VSR Endonuclease"/>
    <property type="match status" value="1"/>
</dbReference>
<protein>
    <recommendedName>
        <fullName evidence="3">DUF559 domain-containing protein</fullName>
    </recommendedName>
</protein>
<proteinExistence type="predicted"/>
<dbReference type="SUPFAM" id="SSF52980">
    <property type="entry name" value="Restriction endonuclease-like"/>
    <property type="match status" value="1"/>
</dbReference>
<gene>
    <name evidence="1" type="ORF">BN971_03698</name>
</gene>
<dbReference type="EMBL" id="CSTD01000004">
    <property type="protein sequence ID" value="CPR12399.1"/>
    <property type="molecule type" value="Genomic_DNA"/>
</dbReference>
<evidence type="ECO:0000313" key="2">
    <source>
        <dbReference type="Proteomes" id="UP000198875"/>
    </source>
</evidence>
<organism evidence="1 2">
    <name type="scientific">Mycobacterium bohemicum DSM 44277</name>
    <dbReference type="NCBI Taxonomy" id="1236609"/>
    <lineage>
        <taxon>Bacteria</taxon>
        <taxon>Bacillati</taxon>
        <taxon>Actinomycetota</taxon>
        <taxon>Actinomycetes</taxon>
        <taxon>Mycobacteriales</taxon>
        <taxon>Mycobacteriaceae</taxon>
        <taxon>Mycobacterium</taxon>
    </lineage>
</organism>
<dbReference type="AlphaFoldDB" id="A0A0U0WDY7"/>
<sequence>MDDVFRGSEAVRQGRLSPYQLRTAFRVIYPDVYLNGCATPSLRIRTVAAWLWSDRRGVVAGLAAAASHGSRWIDDDVPIDLIWRNQHAPAGVITRNLRVETDEVTRVAGLPVTTVERTAYDLARRLPIGEAVARLDALMRATPFGVGDVLELAKRYPRARGLRQLRAALELVDPGAASPKETWLRLLMIDAGLPTPETQIPVNEGWRTIGVLDMGWEGYKVAAEYDGDHHRTDRRQYARDQWRIRELEALGWIIVRVIAEDKPQDVVRRVRDALVRRGFRQT</sequence>
<accession>A0A0U0WDY7</accession>